<proteinExistence type="predicted"/>
<protein>
    <submittedName>
        <fullName evidence="2">Transcription factor adf-1</fullName>
    </submittedName>
</protein>
<dbReference type="EMBL" id="LBMM01014305">
    <property type="protein sequence ID" value="KMQ85233.1"/>
    <property type="molecule type" value="Genomic_DNA"/>
</dbReference>
<sequence length="163" mass="18222">MSDKENTQEENIQVDEAFGELLANFVRKNPCLYDKKCKEYKDKKFIADTWSSIANACGMSETSTPSEYSANSDSSATSTLVSQPRLAIPKKNLLVPPPDQFASRKRSYKEQEQLSLMIGNTNEAINKLVHNLSEKCSQPVSDDKEDGEEAAIAKAFLYALKKF</sequence>
<evidence type="ECO:0000313" key="2">
    <source>
        <dbReference type="EMBL" id="KMQ85233.1"/>
    </source>
</evidence>
<reference evidence="2 3" key="1">
    <citation type="submission" date="2015-04" db="EMBL/GenBank/DDBJ databases">
        <title>Lasius niger genome sequencing.</title>
        <authorList>
            <person name="Konorov E.A."/>
            <person name="Nikitin M.A."/>
            <person name="Kirill M.V."/>
            <person name="Chang P."/>
        </authorList>
    </citation>
    <scope>NUCLEOTIDE SEQUENCE [LARGE SCALE GENOMIC DNA]</scope>
    <source>
        <tissue evidence="2">Whole</tissue>
    </source>
</reference>
<dbReference type="InterPro" id="IPR006578">
    <property type="entry name" value="MADF-dom"/>
</dbReference>
<name>A0A0J7K451_LASNI</name>
<comment type="caution">
    <text evidence="2">The sequence shown here is derived from an EMBL/GenBank/DDBJ whole genome shotgun (WGS) entry which is preliminary data.</text>
</comment>
<dbReference type="AlphaFoldDB" id="A0A0J7K451"/>
<feature type="domain" description="MADF" evidence="1">
    <location>
        <begin position="22"/>
        <end position="60"/>
    </location>
</feature>
<evidence type="ECO:0000313" key="3">
    <source>
        <dbReference type="Proteomes" id="UP000036403"/>
    </source>
</evidence>
<organism evidence="2 3">
    <name type="scientific">Lasius niger</name>
    <name type="common">Black garden ant</name>
    <dbReference type="NCBI Taxonomy" id="67767"/>
    <lineage>
        <taxon>Eukaryota</taxon>
        <taxon>Metazoa</taxon>
        <taxon>Ecdysozoa</taxon>
        <taxon>Arthropoda</taxon>
        <taxon>Hexapoda</taxon>
        <taxon>Insecta</taxon>
        <taxon>Pterygota</taxon>
        <taxon>Neoptera</taxon>
        <taxon>Endopterygota</taxon>
        <taxon>Hymenoptera</taxon>
        <taxon>Apocrita</taxon>
        <taxon>Aculeata</taxon>
        <taxon>Formicoidea</taxon>
        <taxon>Formicidae</taxon>
        <taxon>Formicinae</taxon>
        <taxon>Lasius</taxon>
        <taxon>Lasius</taxon>
    </lineage>
</organism>
<evidence type="ECO:0000259" key="1">
    <source>
        <dbReference type="Pfam" id="PF10545"/>
    </source>
</evidence>
<accession>A0A0J7K451</accession>
<dbReference type="Pfam" id="PF10545">
    <property type="entry name" value="MADF_DNA_bdg"/>
    <property type="match status" value="1"/>
</dbReference>
<gene>
    <name evidence="2" type="ORF">RF55_16332</name>
</gene>
<keyword evidence="3" id="KW-1185">Reference proteome</keyword>
<dbReference type="OrthoDB" id="8195830at2759"/>
<dbReference type="Proteomes" id="UP000036403">
    <property type="component" value="Unassembled WGS sequence"/>
</dbReference>
<dbReference type="PaxDb" id="67767-A0A0J7K451"/>